<dbReference type="InterPro" id="IPR016024">
    <property type="entry name" value="ARM-type_fold"/>
</dbReference>
<accession>A0A819LNN3</accession>
<dbReference type="InterPro" id="IPR033133">
    <property type="entry name" value="PUM-HD"/>
</dbReference>
<dbReference type="PANTHER" id="PTHR12537">
    <property type="entry name" value="RNA BINDING PROTEIN PUMILIO-RELATED"/>
    <property type="match status" value="1"/>
</dbReference>
<evidence type="ECO:0000256" key="2">
    <source>
        <dbReference type="PROSITE-ProRule" id="PRU00317"/>
    </source>
</evidence>
<dbReference type="GO" id="GO:0010608">
    <property type="term" value="P:post-transcriptional regulation of gene expression"/>
    <property type="evidence" value="ECO:0007669"/>
    <property type="project" value="TreeGrafter"/>
</dbReference>
<dbReference type="PROSITE" id="PS50303">
    <property type="entry name" value="PUM_HD"/>
    <property type="match status" value="1"/>
</dbReference>
<dbReference type="Pfam" id="PF00806">
    <property type="entry name" value="PUF"/>
    <property type="match status" value="1"/>
</dbReference>
<name>A0A819LNN3_9BILA</name>
<keyword evidence="1" id="KW-0677">Repeat</keyword>
<dbReference type="InterPro" id="IPR011989">
    <property type="entry name" value="ARM-like"/>
</dbReference>
<reference evidence="4" key="1">
    <citation type="submission" date="2021-02" db="EMBL/GenBank/DDBJ databases">
        <authorList>
            <person name="Nowell W R."/>
        </authorList>
    </citation>
    <scope>NUCLEOTIDE SEQUENCE</scope>
</reference>
<dbReference type="PANTHER" id="PTHR12537:SF12">
    <property type="entry name" value="MATERNAL PROTEIN PUMILIO"/>
    <property type="match status" value="1"/>
</dbReference>
<proteinExistence type="predicted"/>
<feature type="domain" description="PUM-HD" evidence="3">
    <location>
        <begin position="1"/>
        <end position="41"/>
    </location>
</feature>
<dbReference type="EMBL" id="CAJOBE010005315">
    <property type="protein sequence ID" value="CAF3968351.1"/>
    <property type="molecule type" value="Genomic_DNA"/>
</dbReference>
<protein>
    <recommendedName>
        <fullName evidence="3">PUM-HD domain-containing protein</fullName>
    </recommendedName>
</protein>
<evidence type="ECO:0000313" key="4">
    <source>
        <dbReference type="EMBL" id="CAF3968351.1"/>
    </source>
</evidence>
<dbReference type="PROSITE" id="PS50302">
    <property type="entry name" value="PUM"/>
    <property type="match status" value="1"/>
</dbReference>
<dbReference type="AlphaFoldDB" id="A0A819LNN3"/>
<dbReference type="GO" id="GO:0005737">
    <property type="term" value="C:cytoplasm"/>
    <property type="evidence" value="ECO:0007669"/>
    <property type="project" value="TreeGrafter"/>
</dbReference>
<dbReference type="InterPro" id="IPR001313">
    <property type="entry name" value="Pumilio_RNA-bd_rpt"/>
</dbReference>
<dbReference type="GO" id="GO:0003730">
    <property type="term" value="F:mRNA 3'-UTR binding"/>
    <property type="evidence" value="ECO:0007669"/>
    <property type="project" value="TreeGrafter"/>
</dbReference>
<dbReference type="SUPFAM" id="SSF48371">
    <property type="entry name" value="ARM repeat"/>
    <property type="match status" value="1"/>
</dbReference>
<feature type="repeat" description="Pumilio" evidence="2">
    <location>
        <begin position="1"/>
        <end position="35"/>
    </location>
</feature>
<organism evidence="4 5">
    <name type="scientific">Rotaria sordida</name>
    <dbReference type="NCBI Taxonomy" id="392033"/>
    <lineage>
        <taxon>Eukaryota</taxon>
        <taxon>Metazoa</taxon>
        <taxon>Spiralia</taxon>
        <taxon>Gnathifera</taxon>
        <taxon>Rotifera</taxon>
        <taxon>Eurotatoria</taxon>
        <taxon>Bdelloidea</taxon>
        <taxon>Philodinida</taxon>
        <taxon>Philodinidae</taxon>
        <taxon>Rotaria</taxon>
    </lineage>
</organism>
<comment type="caution">
    <text evidence="4">The sequence shown here is derived from an EMBL/GenBank/DDBJ whole genome shotgun (WGS) entry which is preliminary data.</text>
</comment>
<dbReference type="Proteomes" id="UP000663874">
    <property type="component" value="Unassembled WGS sequence"/>
</dbReference>
<feature type="non-terminal residue" evidence="4">
    <location>
        <position position="1"/>
    </location>
</feature>
<evidence type="ECO:0000259" key="3">
    <source>
        <dbReference type="PROSITE" id="PS50303"/>
    </source>
</evidence>
<evidence type="ECO:0000256" key="1">
    <source>
        <dbReference type="ARBA" id="ARBA00022737"/>
    </source>
</evidence>
<gene>
    <name evidence="4" type="ORF">FNK824_LOCUS24187</name>
</gene>
<evidence type="ECO:0000313" key="5">
    <source>
        <dbReference type="Proteomes" id="UP000663874"/>
    </source>
</evidence>
<sequence>VIGHFAEFSMDQHGSRFIQQKLERETHAEKDLVFKEILPNA</sequence>
<dbReference type="Gene3D" id="1.25.10.10">
    <property type="entry name" value="Leucine-rich Repeat Variant"/>
    <property type="match status" value="1"/>
</dbReference>